<evidence type="ECO:0000313" key="1">
    <source>
        <dbReference type="EMBL" id="MBK8889346.1"/>
    </source>
</evidence>
<sequence>MSTPILARADKLMRRRRSRSADFDDVPVLVDAIDPETDIPLLVDAEPATTVPEPHTKMEPATAPEFFPVLDPAMLDLIVNELARRVQDRFVAELPAIIEGTVRDFLAEPDIVALIQARD</sequence>
<comment type="caution">
    <text evidence="1">The sequence shown here is derived from an EMBL/GenBank/DDBJ whole genome shotgun (WGS) entry which is preliminary data.</text>
</comment>
<protein>
    <recommendedName>
        <fullName evidence="3">DUF2497 domain-containing protein</fullName>
    </recommendedName>
</protein>
<organism evidence="1 2">
    <name type="scientific">Candidatus Dechloromonas phosphorivorans</name>
    <dbReference type="NCBI Taxonomy" id="2899244"/>
    <lineage>
        <taxon>Bacteria</taxon>
        <taxon>Pseudomonadati</taxon>
        <taxon>Pseudomonadota</taxon>
        <taxon>Betaproteobacteria</taxon>
        <taxon>Rhodocyclales</taxon>
        <taxon>Azonexaceae</taxon>
        <taxon>Dechloromonas</taxon>
    </lineage>
</organism>
<dbReference type="EMBL" id="JADKBR010000001">
    <property type="protein sequence ID" value="MBK8889346.1"/>
    <property type="molecule type" value="Genomic_DNA"/>
</dbReference>
<evidence type="ECO:0000313" key="2">
    <source>
        <dbReference type="Proteomes" id="UP000808146"/>
    </source>
</evidence>
<dbReference type="Proteomes" id="UP000808146">
    <property type="component" value="Unassembled WGS sequence"/>
</dbReference>
<evidence type="ECO:0008006" key="3">
    <source>
        <dbReference type="Google" id="ProtNLM"/>
    </source>
</evidence>
<gene>
    <name evidence="1" type="ORF">IPN75_02630</name>
</gene>
<reference evidence="1" key="1">
    <citation type="submission" date="2020-10" db="EMBL/GenBank/DDBJ databases">
        <title>Connecting structure to function with the recovery of over 1000 high-quality activated sludge metagenome-assembled genomes encoding full-length rRNA genes using long-read sequencing.</title>
        <authorList>
            <person name="Singleton C.M."/>
            <person name="Petriglieri F."/>
            <person name="Kristensen J.M."/>
            <person name="Kirkegaard R.H."/>
            <person name="Michaelsen T.Y."/>
            <person name="Andersen M.H."/>
            <person name="Karst S.M."/>
            <person name="Dueholm M.S."/>
            <person name="Nielsen P.H."/>
            <person name="Albertsen M."/>
        </authorList>
    </citation>
    <scope>NUCLEOTIDE SEQUENCE</scope>
    <source>
        <strain evidence="1">OdNE_18-Q3-R46-58_BAT3C.305</strain>
    </source>
</reference>
<name>A0A9D7LK15_9RHOO</name>
<dbReference type="AlphaFoldDB" id="A0A9D7LK15"/>
<proteinExistence type="predicted"/>
<accession>A0A9D7LK15</accession>